<evidence type="ECO:0000256" key="5">
    <source>
        <dbReference type="ARBA" id="ARBA00022932"/>
    </source>
</evidence>
<dbReference type="PANTHER" id="PTHR11076:SF33">
    <property type="entry name" value="DNA POLYMERASE KAPPA"/>
    <property type="match status" value="1"/>
</dbReference>
<dbReference type="RefSeq" id="WP_257702393.1">
    <property type="nucleotide sequence ID" value="NZ_CP102451.1"/>
</dbReference>
<dbReference type="SUPFAM" id="SSF100879">
    <property type="entry name" value="Lesion bypass DNA polymerase (Y-family), little finger domain"/>
    <property type="match status" value="1"/>
</dbReference>
<dbReference type="InterPro" id="IPR043502">
    <property type="entry name" value="DNA/RNA_pol_sf"/>
</dbReference>
<dbReference type="Pfam" id="PF11799">
    <property type="entry name" value="IMS_C"/>
    <property type="match status" value="1"/>
</dbReference>
<dbReference type="InterPro" id="IPR024728">
    <property type="entry name" value="PolY_HhH_motif"/>
</dbReference>
<feature type="site" description="Substrate discrimination" evidence="6">
    <location>
        <position position="26"/>
    </location>
</feature>
<dbReference type="InterPro" id="IPR001126">
    <property type="entry name" value="UmuC"/>
</dbReference>
<dbReference type="EC" id="2.7.7.7" evidence="6"/>
<dbReference type="InterPro" id="IPR050116">
    <property type="entry name" value="DNA_polymerase-Y"/>
</dbReference>
<proteinExistence type="inferred from homology"/>
<evidence type="ECO:0000313" key="9">
    <source>
        <dbReference type="Proteomes" id="UP001058273"/>
    </source>
</evidence>
<keyword evidence="6 8" id="KW-0808">Transferase</keyword>
<comment type="cofactor">
    <cofactor evidence="6">
        <name>Mg(2+)</name>
        <dbReference type="ChEBI" id="CHEBI:18420"/>
    </cofactor>
    <text evidence="6">Binds 2 magnesium ions per subunit.</text>
</comment>
<dbReference type="SUPFAM" id="SSF56672">
    <property type="entry name" value="DNA/RNA polymerases"/>
    <property type="match status" value="1"/>
</dbReference>
<feature type="domain" description="UmuC" evidence="7">
    <location>
        <begin position="17"/>
        <end position="201"/>
    </location>
</feature>
<feature type="binding site" evidence="6">
    <location>
        <position position="21"/>
    </location>
    <ligand>
        <name>Mg(2+)</name>
        <dbReference type="ChEBI" id="CHEBI:18420"/>
    </ligand>
</feature>
<keyword evidence="6" id="KW-0479">Metal-binding</keyword>
<keyword evidence="6" id="KW-0234">DNA repair</keyword>
<dbReference type="PANTHER" id="PTHR11076">
    <property type="entry name" value="DNA REPAIR POLYMERASE UMUC / TRANSFERASE FAMILY MEMBER"/>
    <property type="match status" value="1"/>
</dbReference>
<dbReference type="Gene3D" id="3.40.1170.60">
    <property type="match status" value="1"/>
</dbReference>
<comment type="subunit">
    <text evidence="6">Monomer.</text>
</comment>
<dbReference type="NCBIfam" id="NF002677">
    <property type="entry name" value="PRK02406.1"/>
    <property type="match status" value="1"/>
</dbReference>
<protein>
    <recommendedName>
        <fullName evidence="6">DNA polymerase IV</fullName>
        <shortName evidence="6">Pol IV</shortName>
        <ecNumber evidence="6">2.7.7.7</ecNumber>
    </recommendedName>
</protein>
<dbReference type="InterPro" id="IPR017961">
    <property type="entry name" value="DNA_pol_Y-fam_little_finger"/>
</dbReference>
<reference evidence="8" key="2">
    <citation type="submission" date="2022-08" db="EMBL/GenBank/DDBJ databases">
        <authorList>
            <person name="Poehlein A."/>
            <person name="Guzman J."/>
            <person name="Daniel R."/>
            <person name="Vilcinskas A."/>
        </authorList>
    </citation>
    <scope>NUCLEOTIDE SEQUENCE</scope>
    <source>
        <strain evidence="8">G314FT</strain>
    </source>
</reference>
<keyword evidence="4 6" id="KW-0235">DNA replication</keyword>
<sequence length="377" mass="43347">MSNGLKFPLINDLSRKIIHVDMDAFYASIEERDNPSLKGKPLVIAKHPNDTNGRGVVTTANYEARKYGIHSAMSAKKAYELCPHAMFVSGNREYYAEVSKQIHEVFREYTDVVEPLSLDEAYLDVTHNKQNIKSAIKIARLIQSKIYEKVELTSSAGVSYNKFLAKIASDYDKPKGLTVILPEDAQEFLFELPIEKFYGIGKKTIPLMHEMGVYTGKDLYDIPEMTLIDLFGKKGYSLYRKVRGVHNDPVENNRERKSIGREKTFGKILIQERDVLNHLRELSEEVSRKLLKNELKGKTIVLKVRTNSYETVTRRMTLNKYICQTEEIYFYANQLWEELNWSNSGIRLVGVTITTLEKSVYEAIELPLFIKKGQINK</sequence>
<dbReference type="HAMAP" id="MF_01113">
    <property type="entry name" value="DNApol_IV"/>
    <property type="match status" value="1"/>
</dbReference>
<dbReference type="Gene3D" id="1.10.150.20">
    <property type="entry name" value="5' to 3' exonuclease, C-terminal subdomain"/>
    <property type="match status" value="1"/>
</dbReference>
<name>A0ABY5NYY1_9ENTE</name>
<dbReference type="EMBL" id="CP102451">
    <property type="protein sequence ID" value="UUV98865.1"/>
    <property type="molecule type" value="Genomic_DNA"/>
</dbReference>
<keyword evidence="6" id="KW-0238">DNA-binding</keyword>
<feature type="active site" evidence="6">
    <location>
        <position position="120"/>
    </location>
</feature>
<keyword evidence="9" id="KW-1185">Reference proteome</keyword>
<dbReference type="GO" id="GO:0003887">
    <property type="term" value="F:DNA-directed DNA polymerase activity"/>
    <property type="evidence" value="ECO:0007669"/>
    <property type="project" value="UniProtKB-EC"/>
</dbReference>
<keyword evidence="6" id="KW-0460">Magnesium</keyword>
<dbReference type="CDD" id="cd03586">
    <property type="entry name" value="PolY_Pol_IV_kappa"/>
    <property type="match status" value="1"/>
</dbReference>
<evidence type="ECO:0000256" key="1">
    <source>
        <dbReference type="ARBA" id="ARBA00010945"/>
    </source>
</evidence>
<comment type="similarity">
    <text evidence="1 6">Belongs to the DNA polymerase type-Y family.</text>
</comment>
<gene>
    <name evidence="6 8" type="primary">dinB</name>
    <name evidence="8" type="ORF">G314FT_10190</name>
</gene>
<organism evidence="8 9">
    <name type="scientific">Vagococcus luciliae</name>
    <dbReference type="NCBI Taxonomy" id="2920380"/>
    <lineage>
        <taxon>Bacteria</taxon>
        <taxon>Bacillati</taxon>
        <taxon>Bacillota</taxon>
        <taxon>Bacilli</taxon>
        <taxon>Lactobacillales</taxon>
        <taxon>Enterococcaceae</taxon>
        <taxon>Vagococcus</taxon>
    </lineage>
</organism>
<dbReference type="Gene3D" id="3.30.1490.100">
    <property type="entry name" value="DNA polymerase, Y-family, little finger domain"/>
    <property type="match status" value="1"/>
</dbReference>
<evidence type="ECO:0000256" key="2">
    <source>
        <dbReference type="ARBA" id="ARBA00022457"/>
    </source>
</evidence>
<dbReference type="PROSITE" id="PS50173">
    <property type="entry name" value="UMUC"/>
    <property type="match status" value="1"/>
</dbReference>
<feature type="binding site" evidence="6">
    <location>
        <position position="119"/>
    </location>
    <ligand>
        <name>Mg(2+)</name>
        <dbReference type="ChEBI" id="CHEBI:18420"/>
    </ligand>
</feature>
<evidence type="ECO:0000256" key="6">
    <source>
        <dbReference type="HAMAP-Rule" id="MF_01113"/>
    </source>
</evidence>
<keyword evidence="5 6" id="KW-0239">DNA-directed DNA polymerase</keyword>
<dbReference type="InterPro" id="IPR036775">
    <property type="entry name" value="DNA_pol_Y-fam_lit_finger_sf"/>
</dbReference>
<comment type="function">
    <text evidence="6">Poorly processive, error-prone DNA polymerase involved in untargeted mutagenesis. Copies undamaged DNA at stalled replication forks, which arise in vivo from mismatched or misaligned primer ends. These misaligned primers can be extended by PolIV. Exhibits no 3'-5' exonuclease (proofreading) activity. May be involved in translesional synthesis, in conjunction with the beta clamp from PolIII.</text>
</comment>
<dbReference type="Proteomes" id="UP001058273">
    <property type="component" value="Chromosome"/>
</dbReference>
<evidence type="ECO:0000256" key="4">
    <source>
        <dbReference type="ARBA" id="ARBA00022705"/>
    </source>
</evidence>
<dbReference type="InterPro" id="IPR022880">
    <property type="entry name" value="DNApol_IV"/>
</dbReference>
<dbReference type="Pfam" id="PF00817">
    <property type="entry name" value="IMS"/>
    <property type="match status" value="1"/>
</dbReference>
<accession>A0ABY5NYY1</accession>
<dbReference type="InterPro" id="IPR043128">
    <property type="entry name" value="Rev_trsase/Diguanyl_cyclase"/>
</dbReference>
<dbReference type="Gene3D" id="3.30.70.270">
    <property type="match status" value="1"/>
</dbReference>
<comment type="subcellular location">
    <subcellularLocation>
        <location evidence="6">Cytoplasm</location>
    </subcellularLocation>
</comment>
<keyword evidence="6" id="KW-0963">Cytoplasm</keyword>
<comment type="catalytic activity">
    <reaction evidence="6">
        <text>DNA(n) + a 2'-deoxyribonucleoside 5'-triphosphate = DNA(n+1) + diphosphate</text>
        <dbReference type="Rhea" id="RHEA:22508"/>
        <dbReference type="Rhea" id="RHEA-COMP:17339"/>
        <dbReference type="Rhea" id="RHEA-COMP:17340"/>
        <dbReference type="ChEBI" id="CHEBI:33019"/>
        <dbReference type="ChEBI" id="CHEBI:61560"/>
        <dbReference type="ChEBI" id="CHEBI:173112"/>
        <dbReference type="EC" id="2.7.7.7"/>
    </reaction>
</comment>
<dbReference type="NCBIfam" id="NF010731">
    <property type="entry name" value="PRK14133.1"/>
    <property type="match status" value="1"/>
</dbReference>
<dbReference type="Pfam" id="PF11798">
    <property type="entry name" value="IMS_HHH"/>
    <property type="match status" value="1"/>
</dbReference>
<reference evidence="8" key="1">
    <citation type="submission" date="2022-08" db="EMBL/GenBank/DDBJ databases">
        <title>Genome sequence of Vagococcus luciliae DSM 112651.</title>
        <authorList>
            <person name="Juan G."/>
            <person name="Anja P."/>
            <person name="Rolf D."/>
            <person name="Kampfer P."/>
            <person name="Vilcinskas A."/>
        </authorList>
    </citation>
    <scope>NUCLEOTIDE SEQUENCE</scope>
    <source>
        <strain evidence="8">G314FT</strain>
    </source>
</reference>
<evidence type="ECO:0000313" key="8">
    <source>
        <dbReference type="EMBL" id="UUV98865.1"/>
    </source>
</evidence>
<keyword evidence="3 6" id="KW-0548">Nucleotidyltransferase</keyword>
<evidence type="ECO:0000256" key="3">
    <source>
        <dbReference type="ARBA" id="ARBA00022695"/>
    </source>
</evidence>
<keyword evidence="6" id="KW-0227">DNA damage</keyword>
<evidence type="ECO:0000259" key="7">
    <source>
        <dbReference type="PROSITE" id="PS50173"/>
    </source>
</evidence>
<keyword evidence="2 6" id="KW-0515">Mutator protein</keyword>